<dbReference type="PANTHER" id="PTHR42250">
    <property type="entry name" value="ASCH DOMAIN-CONTAINING PROTEIN"/>
    <property type="match status" value="1"/>
</dbReference>
<sequence>MATLKKPLVALLIDPDREMRHAILEGRKKITIREGYREGYDPGRLVMLCCEKDPWCVMADIVEVRHCTLAEVTPEELEADGFGDHEDMWEGMRRFYPGLDWDSPVTVIRWENVRGKLVDDWAELRKSAWVLQGS</sequence>
<feature type="domain" description="ASCH" evidence="1">
    <location>
        <begin position="11"/>
        <end position="114"/>
    </location>
</feature>
<dbReference type="SMART" id="SM01022">
    <property type="entry name" value="ASCH"/>
    <property type="match status" value="1"/>
</dbReference>
<dbReference type="SUPFAM" id="SSF88697">
    <property type="entry name" value="PUA domain-like"/>
    <property type="match status" value="1"/>
</dbReference>
<dbReference type="Gene3D" id="2.30.130.30">
    <property type="entry name" value="Hypothetical protein"/>
    <property type="match status" value="1"/>
</dbReference>
<dbReference type="PANTHER" id="PTHR42250:SF1">
    <property type="entry name" value="ASCH DOMAIN-CONTAINING PROTEIN"/>
    <property type="match status" value="1"/>
</dbReference>
<comment type="caution">
    <text evidence="2">The sequence shown here is derived from an EMBL/GenBank/DDBJ whole genome shotgun (WGS) entry which is preliminary data.</text>
</comment>
<dbReference type="InterPro" id="IPR007374">
    <property type="entry name" value="ASCH_domain"/>
</dbReference>
<dbReference type="Proteomes" id="UP000176967">
    <property type="component" value="Unassembled WGS sequence"/>
</dbReference>
<dbReference type="CDD" id="cd06552">
    <property type="entry name" value="ASCH_yqfb_like"/>
    <property type="match status" value="1"/>
</dbReference>
<proteinExistence type="predicted"/>
<reference evidence="2 3" key="1">
    <citation type="journal article" date="2016" name="Nat. Commun.">
        <title>Thousands of microbial genomes shed light on interconnected biogeochemical processes in an aquifer system.</title>
        <authorList>
            <person name="Anantharaman K."/>
            <person name="Brown C.T."/>
            <person name="Hug L.A."/>
            <person name="Sharon I."/>
            <person name="Castelle C.J."/>
            <person name="Probst A.J."/>
            <person name="Thomas B.C."/>
            <person name="Singh A."/>
            <person name="Wilkins M.J."/>
            <person name="Karaoz U."/>
            <person name="Brodie E.L."/>
            <person name="Williams K.H."/>
            <person name="Hubbard S.S."/>
            <person name="Banfield J.F."/>
        </authorList>
    </citation>
    <scope>NUCLEOTIDE SEQUENCE [LARGE SCALE GENOMIC DNA]</scope>
</reference>
<dbReference type="AlphaFoldDB" id="A0A1F4W0R1"/>
<evidence type="ECO:0000313" key="3">
    <source>
        <dbReference type="Proteomes" id="UP000176967"/>
    </source>
</evidence>
<dbReference type="Pfam" id="PF04266">
    <property type="entry name" value="ASCH"/>
    <property type="match status" value="1"/>
</dbReference>
<evidence type="ECO:0000313" key="2">
    <source>
        <dbReference type="EMBL" id="OGC63012.1"/>
    </source>
</evidence>
<protein>
    <recommendedName>
        <fullName evidence="1">ASCH domain-containing protein</fullName>
    </recommendedName>
</protein>
<accession>A0A1F4W0R1</accession>
<gene>
    <name evidence="2" type="ORF">A2890_01280</name>
</gene>
<name>A0A1F4W0R1_UNCKA</name>
<dbReference type="EMBL" id="MEVL01000001">
    <property type="protein sequence ID" value="OGC63012.1"/>
    <property type="molecule type" value="Genomic_DNA"/>
</dbReference>
<organism evidence="2 3">
    <name type="scientific">candidate division WWE3 bacterium RIFCSPLOWO2_01_FULL_53_14</name>
    <dbReference type="NCBI Taxonomy" id="1802628"/>
    <lineage>
        <taxon>Bacteria</taxon>
        <taxon>Katanobacteria</taxon>
    </lineage>
</organism>
<evidence type="ECO:0000259" key="1">
    <source>
        <dbReference type="SMART" id="SM01022"/>
    </source>
</evidence>
<dbReference type="InterPro" id="IPR015947">
    <property type="entry name" value="PUA-like_sf"/>
</dbReference>
<dbReference type="STRING" id="1802628.A2890_01280"/>